<evidence type="ECO:0000256" key="6">
    <source>
        <dbReference type="ARBA" id="ARBA00022917"/>
    </source>
</evidence>
<dbReference type="FunFam" id="1.10.240.10:FF:000007">
    <property type="entry name" value="Tryptophan--tRNA ligase"/>
    <property type="match status" value="1"/>
</dbReference>
<proteinExistence type="inferred from homology"/>
<dbReference type="Gene3D" id="1.10.240.10">
    <property type="entry name" value="Tyrosyl-Transfer RNA Synthetase"/>
    <property type="match status" value="1"/>
</dbReference>
<dbReference type="SUPFAM" id="SSF52374">
    <property type="entry name" value="Nucleotidylyl transferase"/>
    <property type="match status" value="1"/>
</dbReference>
<evidence type="ECO:0000256" key="4">
    <source>
        <dbReference type="ARBA" id="ARBA00022741"/>
    </source>
</evidence>
<keyword evidence="3" id="KW-0436">Ligase</keyword>
<comment type="catalytic activity">
    <reaction evidence="9">
        <text>tRNA(Trp) + L-tryptophan + ATP = L-tryptophyl-tRNA(Trp) + AMP + diphosphate + H(+)</text>
        <dbReference type="Rhea" id="RHEA:24080"/>
        <dbReference type="Rhea" id="RHEA-COMP:9671"/>
        <dbReference type="Rhea" id="RHEA-COMP:9705"/>
        <dbReference type="ChEBI" id="CHEBI:15378"/>
        <dbReference type="ChEBI" id="CHEBI:30616"/>
        <dbReference type="ChEBI" id="CHEBI:33019"/>
        <dbReference type="ChEBI" id="CHEBI:57912"/>
        <dbReference type="ChEBI" id="CHEBI:78442"/>
        <dbReference type="ChEBI" id="CHEBI:78535"/>
        <dbReference type="ChEBI" id="CHEBI:456215"/>
        <dbReference type="EC" id="6.1.1.2"/>
    </reaction>
</comment>
<dbReference type="PANTHER" id="PTHR10055:SF1">
    <property type="entry name" value="TRYPTOPHAN--TRNA LIGASE, CYTOPLASMIC"/>
    <property type="match status" value="1"/>
</dbReference>
<evidence type="ECO:0000256" key="1">
    <source>
        <dbReference type="ARBA" id="ARBA00005594"/>
    </source>
</evidence>
<dbReference type="PANTHER" id="PTHR10055">
    <property type="entry name" value="TRYPTOPHANYL-TRNA SYNTHETASE"/>
    <property type="match status" value="1"/>
</dbReference>
<evidence type="ECO:0000256" key="9">
    <source>
        <dbReference type="ARBA" id="ARBA00049929"/>
    </source>
</evidence>
<dbReference type="Pfam" id="PF00579">
    <property type="entry name" value="tRNA-synt_1b"/>
    <property type="match status" value="1"/>
</dbReference>
<dbReference type="GO" id="GO:0005524">
    <property type="term" value="F:ATP binding"/>
    <property type="evidence" value="ECO:0007669"/>
    <property type="project" value="UniProtKB-KW"/>
</dbReference>
<dbReference type="PROSITE" id="PS00178">
    <property type="entry name" value="AA_TRNA_LIGASE_I"/>
    <property type="match status" value="1"/>
</dbReference>
<comment type="similarity">
    <text evidence="1">Belongs to the class-I aminoacyl-tRNA synthetase family.</text>
</comment>
<evidence type="ECO:0000256" key="5">
    <source>
        <dbReference type="ARBA" id="ARBA00022840"/>
    </source>
</evidence>
<keyword evidence="4" id="KW-0547">Nucleotide-binding</keyword>
<evidence type="ECO:0000256" key="8">
    <source>
        <dbReference type="ARBA" id="ARBA00030268"/>
    </source>
</evidence>
<dbReference type="NCBIfam" id="TIGR00233">
    <property type="entry name" value="trpS"/>
    <property type="match status" value="1"/>
</dbReference>
<keyword evidence="11" id="KW-1185">Reference proteome</keyword>
<dbReference type="GO" id="GO:0004830">
    <property type="term" value="F:tryptophan-tRNA ligase activity"/>
    <property type="evidence" value="ECO:0007669"/>
    <property type="project" value="UniProtKB-EC"/>
</dbReference>
<dbReference type="EMBL" id="MT418680">
    <property type="protein sequence ID" value="QKF94558.1"/>
    <property type="molecule type" value="Genomic_DNA"/>
</dbReference>
<evidence type="ECO:0000256" key="2">
    <source>
        <dbReference type="ARBA" id="ARBA00013161"/>
    </source>
</evidence>
<evidence type="ECO:0000313" key="10">
    <source>
        <dbReference type="EMBL" id="QKF94558.1"/>
    </source>
</evidence>
<evidence type="ECO:0000256" key="7">
    <source>
        <dbReference type="ARBA" id="ARBA00023146"/>
    </source>
</evidence>
<keyword evidence="6" id="KW-0648">Protein biosynthesis</keyword>
<name>A0A7D3R2J3_9VIRU</name>
<dbReference type="InterPro" id="IPR001412">
    <property type="entry name" value="aa-tRNA-synth_I_CS"/>
</dbReference>
<gene>
    <name evidence="10" type="ORF">Fadolivirus_1_1100</name>
</gene>
<keyword evidence="7" id="KW-0030">Aminoacyl-tRNA synthetase</keyword>
<protein>
    <recommendedName>
        <fullName evidence="2">tryptophan--tRNA ligase</fullName>
        <ecNumber evidence="2">6.1.1.2</ecNumber>
    </recommendedName>
    <alternativeName>
        <fullName evidence="8">Tryptophanyl-tRNA synthetase</fullName>
    </alternativeName>
</protein>
<dbReference type="Proteomes" id="UP001162001">
    <property type="component" value="Segment"/>
</dbReference>
<evidence type="ECO:0000256" key="3">
    <source>
        <dbReference type="ARBA" id="ARBA00022598"/>
    </source>
</evidence>
<dbReference type="InterPro" id="IPR002306">
    <property type="entry name" value="Trp-tRNA-ligase"/>
</dbReference>
<organism evidence="10 11">
    <name type="scientific">Fadolivirus FV1/VV64</name>
    <dbReference type="NCBI Taxonomy" id="3070911"/>
    <lineage>
        <taxon>Viruses</taxon>
        <taxon>Varidnaviria</taxon>
        <taxon>Bamfordvirae</taxon>
        <taxon>Nucleocytoviricota</taxon>
        <taxon>Megaviricetes</taxon>
        <taxon>Imitervirales</taxon>
        <taxon>Mimiviridae</taxon>
        <taxon>Klosneuvirinae</taxon>
        <taxon>Fadolivirus</taxon>
        <taxon>Fadolivirus algeromassiliense</taxon>
    </lineage>
</organism>
<accession>A0A7D3R2J3</accession>
<dbReference type="Gene3D" id="3.40.50.620">
    <property type="entry name" value="HUPs"/>
    <property type="match status" value="1"/>
</dbReference>
<dbReference type="EC" id="6.1.1.2" evidence="2"/>
<dbReference type="InterPro" id="IPR002305">
    <property type="entry name" value="aa-tRNA-synth_Ic"/>
</dbReference>
<keyword evidence="5" id="KW-0067">ATP-binding</keyword>
<reference evidence="10 11" key="1">
    <citation type="submission" date="2020-04" db="EMBL/GenBank/DDBJ databases">
        <title>Advantages and limits of metagenomic assembly and binning of a giant virus.</title>
        <authorList>
            <person name="Schulz F."/>
            <person name="Andreani J."/>
            <person name="Francis R."/>
            <person name="Boudjemaa H."/>
            <person name="Bou Khalil J.Y."/>
            <person name="Lee J."/>
            <person name="La Scola B."/>
            <person name="Woyke T."/>
        </authorList>
    </citation>
    <scope>NUCLEOTIDE SEQUENCE [LARGE SCALE GENOMIC DNA]</scope>
    <source>
        <strain evidence="10 11">FV1/VV64</strain>
    </source>
</reference>
<sequence length="391" mass="45374">MEDQIITPFEASTKTGKFNYQKLIDEFGVEPITQDLINRFEILTGHKVHTWIRRGLFFAHRELNKMLDDYEQGKPIFIYTGRGPSNTMHLGHSIPFIMTKWLQDIFNAIVVIQIADDEKYYFKDMQFKDVYDLGFENAKDIIAFGFNPDKTFIFSNRDYATKIDVHNFICELMKVTHINHITPVFGIKPDMPIGCLVWPLYQIAAAFSQFYKPIFGSNQTRCVVVYSVDQDPYFRSSRDIAVKINSYKPCSVIGQFLPALEGTGKMSSTQKEEDKNKPITTIFLNDDSKTIFDKIKKHAFSGGKETLKEHREKGADLDVDISYAYLQYFEEDDEKLKQIANDYGTGKMLTSEIKKYMADKVIKFVQNHQSERSKINSELLNKFYDINKFSH</sequence>
<dbReference type="PRINTS" id="PR01039">
    <property type="entry name" value="TRNASYNTHTRP"/>
</dbReference>
<evidence type="ECO:0000313" key="11">
    <source>
        <dbReference type="Proteomes" id="UP001162001"/>
    </source>
</evidence>
<dbReference type="InterPro" id="IPR014729">
    <property type="entry name" value="Rossmann-like_a/b/a_fold"/>
</dbReference>